<dbReference type="AlphaFoldDB" id="A0AAV8UXP3"/>
<feature type="transmembrane region" description="Helical" evidence="2">
    <location>
        <begin position="316"/>
        <end position="337"/>
    </location>
</feature>
<keyword evidence="2" id="KW-0472">Membrane</keyword>
<evidence type="ECO:0000313" key="4">
    <source>
        <dbReference type="EMBL" id="KAJ8906819.1"/>
    </source>
</evidence>
<feature type="region of interest" description="Disordered" evidence="1">
    <location>
        <begin position="764"/>
        <end position="793"/>
    </location>
</feature>
<dbReference type="PANTHER" id="PTHR45856:SF11">
    <property type="entry name" value="FUNGAL LIPASE-LIKE DOMAIN-CONTAINING PROTEIN"/>
    <property type="match status" value="1"/>
</dbReference>
<dbReference type="Gene3D" id="3.40.50.1820">
    <property type="entry name" value="alpha/beta hydrolase"/>
    <property type="match status" value="1"/>
</dbReference>
<feature type="domain" description="Fungal lipase-type" evidence="3">
    <location>
        <begin position="485"/>
        <end position="632"/>
    </location>
</feature>
<dbReference type="InterPro" id="IPR002921">
    <property type="entry name" value="Fungal_lipase-type"/>
</dbReference>
<sequence>MDDLEEGRFPLEITPEHTNEQGSISVTYDSFGTYGYSMPNVVPDPLLKIETLHASQLTGVTVVYVLSMFYMVAFTVVFLAMANTSWLIPITLGSITYHGVIPTLWFRIFEFAVEVLVSLALIGMLCFYLGAVLATPKRNRTREMGFVFVLGLSCSVIYMPVFNTVFLPPVIVNDPSWLPILRVSTILSSCVGITGIILYIWSTAISFRTKRRSWFHWTYWPKMFFLVLYLIIRILVSFFANINFNWLMLSSLPVGIQIMVAEHTLSPGLLFLLVANLVQEMIIVACIEREIRLTDTYIRSLDYLDYRSLQIGFRQFKYYLATTFILTIIFGLLNIMLSSNDLMVILAKYQGVYQLRPSSGRLSYLTLIPAFALQQLFFMLPASAPRLVDLIRCRYKSSHSPTESLFRYRVFERKDDPKFKSTSFVMETCISLFNLAWLPYSYGKAQKQTRTPQDFGDHKNKVVSYVCDQETDTHALVLEAEDRIVVAFRGTSSTKNVGTDLRTRRVRVDVLDNEIPESSGRYCRRRNTSLVHKGFLNVYETVRKEILEELQRLYGNKPRPIFFTGHSLGGALATLCSYDVSKRMHYEEGIFVYTFGSPRVGNLHFVNEYNALVPCAWRLVNSHDPVAKMPPAFLFHHVGQSALVTANGELFIDPTMFEMTFMHSSFLSLGLKHHTNSGYAKALTAFVERRHGNRMGYRGVIWKAKLLETGSHVGGTSGIPTGLPVPSDAFPLSRILEERPPMAPASSPISPALRVSCEVVEKSSSRISPASTRQASTSQNHSSGVKISFRKIN</sequence>
<comment type="caution">
    <text evidence="4">The sequence shown here is derived from an EMBL/GenBank/DDBJ whole genome shotgun (WGS) entry which is preliminary data.</text>
</comment>
<evidence type="ECO:0000259" key="3">
    <source>
        <dbReference type="Pfam" id="PF01764"/>
    </source>
</evidence>
<dbReference type="Proteomes" id="UP001157974">
    <property type="component" value="Unassembled WGS sequence"/>
</dbReference>
<feature type="transmembrane region" description="Helical" evidence="2">
    <location>
        <begin position="146"/>
        <end position="167"/>
    </location>
</feature>
<gene>
    <name evidence="4" type="ORF">NDN08_003305</name>
</gene>
<feature type="transmembrane region" description="Helical" evidence="2">
    <location>
        <begin position="223"/>
        <end position="248"/>
    </location>
</feature>
<feature type="transmembrane region" description="Helical" evidence="2">
    <location>
        <begin position="57"/>
        <end position="79"/>
    </location>
</feature>
<feature type="transmembrane region" description="Helical" evidence="2">
    <location>
        <begin position="179"/>
        <end position="202"/>
    </location>
</feature>
<dbReference type="InterPro" id="IPR051218">
    <property type="entry name" value="Sec_MonoDiacylglyc_Lipase"/>
</dbReference>
<keyword evidence="2" id="KW-0812">Transmembrane</keyword>
<feature type="compositionally biased region" description="Polar residues" evidence="1">
    <location>
        <begin position="765"/>
        <end position="785"/>
    </location>
</feature>
<accession>A0AAV8UXP3</accession>
<organism evidence="4 5">
    <name type="scientific">Rhodosorus marinus</name>
    <dbReference type="NCBI Taxonomy" id="101924"/>
    <lineage>
        <taxon>Eukaryota</taxon>
        <taxon>Rhodophyta</taxon>
        <taxon>Stylonematophyceae</taxon>
        <taxon>Stylonematales</taxon>
        <taxon>Stylonemataceae</taxon>
        <taxon>Rhodosorus</taxon>
    </lineage>
</organism>
<reference evidence="4 5" key="1">
    <citation type="journal article" date="2023" name="Nat. Commun.">
        <title>Origin of minicircular mitochondrial genomes in red algae.</title>
        <authorList>
            <person name="Lee Y."/>
            <person name="Cho C.H."/>
            <person name="Lee Y.M."/>
            <person name="Park S.I."/>
            <person name="Yang J.H."/>
            <person name="West J.A."/>
            <person name="Bhattacharya D."/>
            <person name="Yoon H.S."/>
        </authorList>
    </citation>
    <scope>NUCLEOTIDE SEQUENCE [LARGE SCALE GENOMIC DNA]</scope>
    <source>
        <strain evidence="4 5">CCMP1338</strain>
        <tissue evidence="4">Whole cell</tissue>
    </source>
</reference>
<keyword evidence="5" id="KW-1185">Reference proteome</keyword>
<dbReference type="PANTHER" id="PTHR45856">
    <property type="entry name" value="ALPHA/BETA-HYDROLASES SUPERFAMILY PROTEIN"/>
    <property type="match status" value="1"/>
</dbReference>
<feature type="transmembrane region" description="Helical" evidence="2">
    <location>
        <begin position="111"/>
        <end position="134"/>
    </location>
</feature>
<dbReference type="SUPFAM" id="SSF53474">
    <property type="entry name" value="alpha/beta-Hydrolases"/>
    <property type="match status" value="1"/>
</dbReference>
<proteinExistence type="predicted"/>
<protein>
    <recommendedName>
        <fullName evidence="3">Fungal lipase-type domain-containing protein</fullName>
    </recommendedName>
</protein>
<feature type="transmembrane region" description="Helical" evidence="2">
    <location>
        <begin position="268"/>
        <end position="287"/>
    </location>
</feature>
<name>A0AAV8UXP3_9RHOD</name>
<evidence type="ECO:0000256" key="1">
    <source>
        <dbReference type="SAM" id="MobiDB-lite"/>
    </source>
</evidence>
<dbReference type="GO" id="GO:0006629">
    <property type="term" value="P:lipid metabolic process"/>
    <property type="evidence" value="ECO:0007669"/>
    <property type="project" value="InterPro"/>
</dbReference>
<keyword evidence="2" id="KW-1133">Transmembrane helix</keyword>
<feature type="transmembrane region" description="Helical" evidence="2">
    <location>
        <begin position="86"/>
        <end position="105"/>
    </location>
</feature>
<evidence type="ECO:0000313" key="5">
    <source>
        <dbReference type="Proteomes" id="UP001157974"/>
    </source>
</evidence>
<dbReference type="InterPro" id="IPR029058">
    <property type="entry name" value="AB_hydrolase_fold"/>
</dbReference>
<dbReference type="EMBL" id="JAMWBK010000003">
    <property type="protein sequence ID" value="KAJ8906819.1"/>
    <property type="molecule type" value="Genomic_DNA"/>
</dbReference>
<dbReference type="CDD" id="cd00519">
    <property type="entry name" value="Lipase_3"/>
    <property type="match status" value="1"/>
</dbReference>
<dbReference type="Pfam" id="PF01764">
    <property type="entry name" value="Lipase_3"/>
    <property type="match status" value="1"/>
</dbReference>
<evidence type="ECO:0000256" key="2">
    <source>
        <dbReference type="SAM" id="Phobius"/>
    </source>
</evidence>